<evidence type="ECO:0000256" key="5">
    <source>
        <dbReference type="ARBA" id="ARBA00023284"/>
    </source>
</evidence>
<gene>
    <name evidence="11" type="ORF">HNR37_001803</name>
</gene>
<dbReference type="GO" id="GO:0015035">
    <property type="term" value="F:protein-disulfide reductase activity"/>
    <property type="evidence" value="ECO:0007669"/>
    <property type="project" value="UniProtKB-UniRule"/>
</dbReference>
<dbReference type="InterPro" id="IPR036249">
    <property type="entry name" value="Thioredoxin-like_sf"/>
</dbReference>
<dbReference type="PANTHER" id="PTHR45663:SF11">
    <property type="entry name" value="GEO12009P1"/>
    <property type="match status" value="1"/>
</dbReference>
<feature type="site" description="Deprotonates C-terminal active site Cys" evidence="8">
    <location>
        <position position="28"/>
    </location>
</feature>
<evidence type="ECO:0000313" key="12">
    <source>
        <dbReference type="Proteomes" id="UP000528322"/>
    </source>
</evidence>
<evidence type="ECO:0000256" key="8">
    <source>
        <dbReference type="PIRSR" id="PIRSR000077-1"/>
    </source>
</evidence>
<proteinExistence type="inferred from homology"/>
<dbReference type="PRINTS" id="PR00421">
    <property type="entry name" value="THIOREDOXIN"/>
</dbReference>
<evidence type="ECO:0000256" key="2">
    <source>
        <dbReference type="ARBA" id="ARBA00022448"/>
    </source>
</evidence>
<dbReference type="PIRSF" id="PIRSF000077">
    <property type="entry name" value="Thioredoxin"/>
    <property type="match status" value="1"/>
</dbReference>
<keyword evidence="3" id="KW-0249">Electron transport</keyword>
<evidence type="ECO:0000256" key="1">
    <source>
        <dbReference type="ARBA" id="ARBA00008987"/>
    </source>
</evidence>
<dbReference type="GO" id="GO:0045454">
    <property type="term" value="P:cell redox homeostasis"/>
    <property type="evidence" value="ECO:0007669"/>
    <property type="project" value="TreeGrafter"/>
</dbReference>
<feature type="active site" description="Nucleophile" evidence="8">
    <location>
        <position position="37"/>
    </location>
</feature>
<dbReference type="Pfam" id="PF00085">
    <property type="entry name" value="Thioredoxin"/>
    <property type="match status" value="1"/>
</dbReference>
<keyword evidence="5 9" id="KW-0676">Redox-active center</keyword>
<comment type="similarity">
    <text evidence="1 7">Belongs to the thioredoxin family.</text>
</comment>
<evidence type="ECO:0000256" key="7">
    <source>
        <dbReference type="PIRNR" id="PIRNR000077"/>
    </source>
</evidence>
<accession>A0A7W7Y5I4</accession>
<dbReference type="PANTHER" id="PTHR45663">
    <property type="entry name" value="GEO12009P1"/>
    <property type="match status" value="1"/>
</dbReference>
<reference evidence="11 12" key="1">
    <citation type="submission" date="2020-08" db="EMBL/GenBank/DDBJ databases">
        <title>Genomic Encyclopedia of Type Strains, Phase IV (KMG-IV): sequencing the most valuable type-strain genomes for metagenomic binning, comparative biology and taxonomic classification.</title>
        <authorList>
            <person name="Goeker M."/>
        </authorList>
    </citation>
    <scope>NUCLEOTIDE SEQUENCE [LARGE SCALE GENOMIC DNA]</scope>
    <source>
        <strain evidence="11 12">DSM 22071</strain>
    </source>
</reference>
<feature type="site" description="Contributes to redox potential value" evidence="8">
    <location>
        <position position="35"/>
    </location>
</feature>
<evidence type="ECO:0000256" key="9">
    <source>
        <dbReference type="PIRSR" id="PIRSR000077-4"/>
    </source>
</evidence>
<protein>
    <recommendedName>
        <fullName evidence="6 7">Thioredoxin</fullName>
    </recommendedName>
</protein>
<name>A0A7W7Y5I4_9BACT</name>
<feature type="site" description="Contributes to redox potential value" evidence="8">
    <location>
        <position position="36"/>
    </location>
</feature>
<evidence type="ECO:0000256" key="4">
    <source>
        <dbReference type="ARBA" id="ARBA00023157"/>
    </source>
</evidence>
<evidence type="ECO:0000259" key="10">
    <source>
        <dbReference type="PROSITE" id="PS51352"/>
    </source>
</evidence>
<keyword evidence="2" id="KW-0813">Transport</keyword>
<dbReference type="EMBL" id="JACHID010000011">
    <property type="protein sequence ID" value="MBB5022466.1"/>
    <property type="molecule type" value="Genomic_DNA"/>
</dbReference>
<evidence type="ECO:0000256" key="3">
    <source>
        <dbReference type="ARBA" id="ARBA00022982"/>
    </source>
</evidence>
<keyword evidence="4 9" id="KW-1015">Disulfide bond</keyword>
<dbReference type="AlphaFoldDB" id="A0A7W7Y5I4"/>
<sequence>MAAENVLTFTDDAFESDVIASDVPVLVDFWASWCAPCRMLAPTIDALATEFEGKAKVGKVNVDENPGTSQKYGVRSIPTIMIFKGGQMVDQAVGVQSKEALKALLDKHA</sequence>
<dbReference type="NCBIfam" id="TIGR01068">
    <property type="entry name" value="thioredoxin"/>
    <property type="match status" value="1"/>
</dbReference>
<dbReference type="SUPFAM" id="SSF52833">
    <property type="entry name" value="Thioredoxin-like"/>
    <property type="match status" value="1"/>
</dbReference>
<evidence type="ECO:0000256" key="6">
    <source>
        <dbReference type="NCBIfam" id="TIGR01068"/>
    </source>
</evidence>
<dbReference type="Gene3D" id="3.40.30.10">
    <property type="entry name" value="Glutaredoxin"/>
    <property type="match status" value="1"/>
</dbReference>
<dbReference type="InterPro" id="IPR013766">
    <property type="entry name" value="Thioredoxin_domain"/>
</dbReference>
<comment type="caution">
    <text evidence="11">The sequence shown here is derived from an EMBL/GenBank/DDBJ whole genome shotgun (WGS) entry which is preliminary data.</text>
</comment>
<evidence type="ECO:0000313" key="11">
    <source>
        <dbReference type="EMBL" id="MBB5022466.1"/>
    </source>
</evidence>
<keyword evidence="12" id="KW-1185">Reference proteome</keyword>
<organism evidence="11 12">
    <name type="scientific">Desulfurispira natronophila</name>
    <dbReference type="NCBI Taxonomy" id="682562"/>
    <lineage>
        <taxon>Bacteria</taxon>
        <taxon>Pseudomonadati</taxon>
        <taxon>Chrysiogenota</taxon>
        <taxon>Chrysiogenia</taxon>
        <taxon>Chrysiogenales</taxon>
        <taxon>Chrysiogenaceae</taxon>
        <taxon>Desulfurispira</taxon>
    </lineage>
</organism>
<dbReference type="CDD" id="cd02947">
    <property type="entry name" value="TRX_family"/>
    <property type="match status" value="1"/>
</dbReference>
<feature type="domain" description="Thioredoxin" evidence="10">
    <location>
        <begin position="1"/>
        <end position="109"/>
    </location>
</feature>
<dbReference type="InterPro" id="IPR017937">
    <property type="entry name" value="Thioredoxin_CS"/>
</dbReference>
<dbReference type="FunFam" id="3.40.30.10:FF:000001">
    <property type="entry name" value="Thioredoxin"/>
    <property type="match status" value="1"/>
</dbReference>
<feature type="disulfide bond" description="Redox-active" evidence="9">
    <location>
        <begin position="34"/>
        <end position="37"/>
    </location>
</feature>
<dbReference type="RefSeq" id="WP_183733021.1">
    <property type="nucleotide sequence ID" value="NZ_JACHID010000011.1"/>
</dbReference>
<dbReference type="GO" id="GO:0005829">
    <property type="term" value="C:cytosol"/>
    <property type="evidence" value="ECO:0007669"/>
    <property type="project" value="TreeGrafter"/>
</dbReference>
<dbReference type="PROSITE" id="PS51352">
    <property type="entry name" value="THIOREDOXIN_2"/>
    <property type="match status" value="1"/>
</dbReference>
<dbReference type="Proteomes" id="UP000528322">
    <property type="component" value="Unassembled WGS sequence"/>
</dbReference>
<dbReference type="InterPro" id="IPR005746">
    <property type="entry name" value="Thioredoxin"/>
</dbReference>
<dbReference type="PROSITE" id="PS00194">
    <property type="entry name" value="THIOREDOXIN_1"/>
    <property type="match status" value="1"/>
</dbReference>
<feature type="active site" description="Nucleophile" evidence="8">
    <location>
        <position position="34"/>
    </location>
</feature>